<evidence type="ECO:0000313" key="2">
    <source>
        <dbReference type="Proteomes" id="UP000789706"/>
    </source>
</evidence>
<proteinExistence type="predicted"/>
<protein>
    <submittedName>
        <fullName evidence="1">4741_t:CDS:1</fullName>
    </submittedName>
</protein>
<organism evidence="1 2">
    <name type="scientific">Diversispora eburnea</name>
    <dbReference type="NCBI Taxonomy" id="1213867"/>
    <lineage>
        <taxon>Eukaryota</taxon>
        <taxon>Fungi</taxon>
        <taxon>Fungi incertae sedis</taxon>
        <taxon>Mucoromycota</taxon>
        <taxon>Glomeromycotina</taxon>
        <taxon>Glomeromycetes</taxon>
        <taxon>Diversisporales</taxon>
        <taxon>Diversisporaceae</taxon>
        <taxon>Diversispora</taxon>
    </lineage>
</organism>
<name>A0A9N8UWZ1_9GLOM</name>
<dbReference type="Proteomes" id="UP000789706">
    <property type="component" value="Unassembled WGS sequence"/>
</dbReference>
<dbReference type="EMBL" id="CAJVPK010000006">
    <property type="protein sequence ID" value="CAG8432912.1"/>
    <property type="molecule type" value="Genomic_DNA"/>
</dbReference>
<dbReference type="AlphaFoldDB" id="A0A9N8UWZ1"/>
<keyword evidence="2" id="KW-1185">Reference proteome</keyword>
<comment type="caution">
    <text evidence="1">The sequence shown here is derived from an EMBL/GenBank/DDBJ whole genome shotgun (WGS) entry which is preliminary data.</text>
</comment>
<gene>
    <name evidence="1" type="ORF">DEBURN_LOCUS236</name>
</gene>
<evidence type="ECO:0000313" key="1">
    <source>
        <dbReference type="EMBL" id="CAG8432912.1"/>
    </source>
</evidence>
<reference evidence="1" key="1">
    <citation type="submission" date="2021-06" db="EMBL/GenBank/DDBJ databases">
        <authorList>
            <person name="Kallberg Y."/>
            <person name="Tangrot J."/>
            <person name="Rosling A."/>
        </authorList>
    </citation>
    <scope>NUCLEOTIDE SEQUENCE</scope>
    <source>
        <strain evidence="1">AZ414A</strain>
    </source>
</reference>
<accession>A0A9N8UWZ1</accession>
<sequence length="46" mass="5266">MVFIYKDHLAPLCLAELEGQLKSEDQLSTQAVCLWRTGAYYGEFRA</sequence>